<dbReference type="Proteomes" id="UP001196413">
    <property type="component" value="Unassembled WGS sequence"/>
</dbReference>
<gene>
    <name evidence="2" type="ORF">KIN20_022726</name>
</gene>
<evidence type="ECO:0000256" key="1">
    <source>
        <dbReference type="SAM" id="Coils"/>
    </source>
</evidence>
<evidence type="ECO:0000313" key="2">
    <source>
        <dbReference type="EMBL" id="KAJ1362984.1"/>
    </source>
</evidence>
<reference evidence="2" key="1">
    <citation type="submission" date="2021-06" db="EMBL/GenBank/DDBJ databases">
        <title>Parelaphostrongylus tenuis whole genome reference sequence.</title>
        <authorList>
            <person name="Garwood T.J."/>
            <person name="Larsen P.A."/>
            <person name="Fountain-Jones N.M."/>
            <person name="Garbe J.R."/>
            <person name="Macchietto M.G."/>
            <person name="Kania S.A."/>
            <person name="Gerhold R.W."/>
            <person name="Richards J.E."/>
            <person name="Wolf T.M."/>
        </authorList>
    </citation>
    <scope>NUCLEOTIDE SEQUENCE</scope>
    <source>
        <strain evidence="2">MNPRO001-30</strain>
        <tissue evidence="2">Meninges</tissue>
    </source>
</reference>
<dbReference type="EMBL" id="JAHQIW010004572">
    <property type="protein sequence ID" value="KAJ1362984.1"/>
    <property type="molecule type" value="Genomic_DNA"/>
</dbReference>
<evidence type="ECO:0000313" key="3">
    <source>
        <dbReference type="Proteomes" id="UP001196413"/>
    </source>
</evidence>
<proteinExistence type="predicted"/>
<sequence>MKRASENADTTVVPRKCIKLNSEELKSADTATLIEKILSTTDQLNEANEVMRTLKARVAVCRRQVSQKDKELKDLVKERNDAYYSGVGTNPADRDQLLDPFFYETYMSMKERIGRREREITELREAVKALESGKDCGGKIP</sequence>
<organism evidence="2 3">
    <name type="scientific">Parelaphostrongylus tenuis</name>
    <name type="common">Meningeal worm</name>
    <dbReference type="NCBI Taxonomy" id="148309"/>
    <lineage>
        <taxon>Eukaryota</taxon>
        <taxon>Metazoa</taxon>
        <taxon>Ecdysozoa</taxon>
        <taxon>Nematoda</taxon>
        <taxon>Chromadorea</taxon>
        <taxon>Rhabditida</taxon>
        <taxon>Rhabditina</taxon>
        <taxon>Rhabditomorpha</taxon>
        <taxon>Strongyloidea</taxon>
        <taxon>Metastrongylidae</taxon>
        <taxon>Parelaphostrongylus</taxon>
    </lineage>
</organism>
<accession>A0AAD5NBS3</accession>
<feature type="coiled-coil region" evidence="1">
    <location>
        <begin position="37"/>
        <end position="64"/>
    </location>
</feature>
<name>A0AAD5NBS3_PARTN</name>
<dbReference type="AlphaFoldDB" id="A0AAD5NBS3"/>
<keyword evidence="3" id="KW-1185">Reference proteome</keyword>
<comment type="caution">
    <text evidence="2">The sequence shown here is derived from an EMBL/GenBank/DDBJ whole genome shotgun (WGS) entry which is preliminary data.</text>
</comment>
<protein>
    <submittedName>
        <fullName evidence="2">Uncharacterized protein</fullName>
    </submittedName>
</protein>
<keyword evidence="1" id="KW-0175">Coiled coil</keyword>